<accession>A0A2M8ENC2</accession>
<dbReference type="InterPro" id="IPR040072">
    <property type="entry name" value="Methyltransferase_A"/>
</dbReference>
<organism evidence="12 13">
    <name type="scientific">Candidatus Uhrbacteria bacterium CG_4_9_14_0_2_um_filter_41_50</name>
    <dbReference type="NCBI Taxonomy" id="1975031"/>
    <lineage>
        <taxon>Bacteria</taxon>
        <taxon>Candidatus Uhriibacteriota</taxon>
    </lineage>
</organism>
<dbReference type="EMBL" id="PFSI01000057">
    <property type="protein sequence ID" value="PJC24218.1"/>
    <property type="molecule type" value="Genomic_DNA"/>
</dbReference>
<gene>
    <name evidence="12" type="ORF">CO057_03985</name>
</gene>
<dbReference type="SFLD" id="SFLDG01062">
    <property type="entry name" value="methyltransferase_(Class_A)"/>
    <property type="match status" value="1"/>
</dbReference>
<evidence type="ECO:0000256" key="7">
    <source>
        <dbReference type="ARBA" id="ARBA00022691"/>
    </source>
</evidence>
<evidence type="ECO:0000256" key="3">
    <source>
        <dbReference type="ARBA" id="ARBA00022485"/>
    </source>
</evidence>
<dbReference type="SFLD" id="SFLDF00275">
    <property type="entry name" value="adenosine_C2_methyltransferase"/>
    <property type="match status" value="1"/>
</dbReference>
<dbReference type="Gene3D" id="3.20.20.70">
    <property type="entry name" value="Aldolase class I"/>
    <property type="match status" value="1"/>
</dbReference>
<dbReference type="GO" id="GO:0070475">
    <property type="term" value="P:rRNA base methylation"/>
    <property type="evidence" value="ECO:0007669"/>
    <property type="project" value="TreeGrafter"/>
</dbReference>
<evidence type="ECO:0000256" key="10">
    <source>
        <dbReference type="ARBA" id="ARBA00023014"/>
    </source>
</evidence>
<evidence type="ECO:0000256" key="5">
    <source>
        <dbReference type="ARBA" id="ARBA00022603"/>
    </source>
</evidence>
<dbReference type="GO" id="GO:0030488">
    <property type="term" value="P:tRNA methylation"/>
    <property type="evidence" value="ECO:0007669"/>
    <property type="project" value="TreeGrafter"/>
</dbReference>
<comment type="caution">
    <text evidence="12">The sequence shown here is derived from an EMBL/GenBank/DDBJ whole genome shotgun (WGS) entry which is preliminary data.</text>
</comment>
<evidence type="ECO:0000259" key="11">
    <source>
        <dbReference type="PROSITE" id="PS51918"/>
    </source>
</evidence>
<dbReference type="PROSITE" id="PS51918">
    <property type="entry name" value="RADICAL_SAM"/>
    <property type="match status" value="1"/>
</dbReference>
<evidence type="ECO:0000256" key="8">
    <source>
        <dbReference type="ARBA" id="ARBA00022723"/>
    </source>
</evidence>
<dbReference type="Proteomes" id="UP000230251">
    <property type="component" value="Unassembled WGS sequence"/>
</dbReference>
<keyword evidence="9" id="KW-0408">Iron</keyword>
<dbReference type="GO" id="GO:0046872">
    <property type="term" value="F:metal ion binding"/>
    <property type="evidence" value="ECO:0007669"/>
    <property type="project" value="UniProtKB-KW"/>
</dbReference>
<dbReference type="InterPro" id="IPR058240">
    <property type="entry name" value="rSAM_sf"/>
</dbReference>
<feature type="domain" description="Radical SAM core" evidence="11">
    <location>
        <begin position="95"/>
        <end position="329"/>
    </location>
</feature>
<dbReference type="PANTHER" id="PTHR30544:SF5">
    <property type="entry name" value="RADICAL SAM CORE DOMAIN-CONTAINING PROTEIN"/>
    <property type="match status" value="1"/>
</dbReference>
<dbReference type="Gene3D" id="1.10.150.530">
    <property type="match status" value="1"/>
</dbReference>
<comment type="cofactor">
    <cofactor evidence="1">
        <name>[4Fe-4S] cluster</name>
        <dbReference type="ChEBI" id="CHEBI:49883"/>
    </cofactor>
</comment>
<dbReference type="SUPFAM" id="SSF102114">
    <property type="entry name" value="Radical SAM enzymes"/>
    <property type="match status" value="1"/>
</dbReference>
<dbReference type="PIRSF" id="PIRSF006004">
    <property type="entry name" value="CHP00048"/>
    <property type="match status" value="1"/>
</dbReference>
<keyword evidence="10" id="KW-0411">Iron-sulfur</keyword>
<dbReference type="InterPro" id="IPR004383">
    <property type="entry name" value="rRNA_lsu_MTrfase_RlmN/Cfr"/>
</dbReference>
<keyword evidence="7" id="KW-0949">S-adenosyl-L-methionine</keyword>
<keyword evidence="8" id="KW-0479">Metal-binding</keyword>
<sequence length="342" mass="38147">MAIESREELMSKYAGKGLPSFRIKQINTALFDRAITSWADITTLPKDLRVLLEIQVPFASFICVALLQSNDKTTKKALLQASDGAEIETVLMKNSRGHWSICVSCQVGCAMNCSFCATGKMGLTRNLIADEIIDQYRFWNANIGKDEIITNIVFMGMGEPMANYVEVKKSLQALLKYTEIGITKIVVSTVGVLPRLNILLDDMDWPPVRLAVSLHSVDQEGRLSFMPTTTPTFLADLKTWAKAYLEKFGNRNHHLTFEYLLMKGVNDSLTDAKKLAKYVKSIGRVKVNVMAYNNTGVFDAPSADRVDEFCEILRSSDVDVTRRRSMGSDIYAACGQLANTKK</sequence>
<dbReference type="InterPro" id="IPR013785">
    <property type="entry name" value="Aldolase_TIM"/>
</dbReference>
<dbReference type="GO" id="GO:0051539">
    <property type="term" value="F:4 iron, 4 sulfur cluster binding"/>
    <property type="evidence" value="ECO:0007669"/>
    <property type="project" value="UniProtKB-KW"/>
</dbReference>
<evidence type="ECO:0000313" key="12">
    <source>
        <dbReference type="EMBL" id="PJC24218.1"/>
    </source>
</evidence>
<dbReference type="CDD" id="cd01335">
    <property type="entry name" value="Radical_SAM"/>
    <property type="match status" value="1"/>
</dbReference>
<dbReference type="AlphaFoldDB" id="A0A2M8ENC2"/>
<evidence type="ECO:0000313" key="13">
    <source>
        <dbReference type="Proteomes" id="UP000230251"/>
    </source>
</evidence>
<protein>
    <submittedName>
        <fullName evidence="12">23S rRNA (Adenine(2503)-C(2))-methyltransferase RlmN</fullName>
    </submittedName>
</protein>
<dbReference type="GO" id="GO:0008173">
    <property type="term" value="F:RNA methyltransferase activity"/>
    <property type="evidence" value="ECO:0007669"/>
    <property type="project" value="InterPro"/>
</dbReference>
<dbReference type="SFLD" id="SFLDS00029">
    <property type="entry name" value="Radical_SAM"/>
    <property type="match status" value="1"/>
</dbReference>
<evidence type="ECO:0000256" key="2">
    <source>
        <dbReference type="ARBA" id="ARBA00004496"/>
    </source>
</evidence>
<keyword evidence="4" id="KW-0963">Cytoplasm</keyword>
<keyword evidence="3" id="KW-0004">4Fe-4S</keyword>
<keyword evidence="5 12" id="KW-0489">Methyltransferase</keyword>
<dbReference type="InterPro" id="IPR007197">
    <property type="entry name" value="rSAM"/>
</dbReference>
<proteinExistence type="predicted"/>
<name>A0A2M8ENC2_9BACT</name>
<evidence type="ECO:0000256" key="6">
    <source>
        <dbReference type="ARBA" id="ARBA00022679"/>
    </source>
</evidence>
<evidence type="ECO:0000256" key="4">
    <source>
        <dbReference type="ARBA" id="ARBA00022490"/>
    </source>
</evidence>
<dbReference type="GO" id="GO:0005737">
    <property type="term" value="C:cytoplasm"/>
    <property type="evidence" value="ECO:0007669"/>
    <property type="project" value="UniProtKB-SubCell"/>
</dbReference>
<reference evidence="13" key="1">
    <citation type="submission" date="2017-09" db="EMBL/GenBank/DDBJ databases">
        <title>Depth-based differentiation of microbial function through sediment-hosted aquifers and enrichment of novel symbionts in the deep terrestrial subsurface.</title>
        <authorList>
            <person name="Probst A.J."/>
            <person name="Ladd B."/>
            <person name="Jarett J.K."/>
            <person name="Geller-Mcgrath D.E."/>
            <person name="Sieber C.M.K."/>
            <person name="Emerson J.B."/>
            <person name="Anantharaman K."/>
            <person name="Thomas B.C."/>
            <person name="Malmstrom R."/>
            <person name="Stieglmeier M."/>
            <person name="Klingl A."/>
            <person name="Woyke T."/>
            <person name="Ryan C.M."/>
            <person name="Banfield J.F."/>
        </authorList>
    </citation>
    <scope>NUCLEOTIDE SEQUENCE [LARGE SCALE GENOMIC DNA]</scope>
</reference>
<dbReference type="PANTHER" id="PTHR30544">
    <property type="entry name" value="23S RRNA METHYLTRANSFERASE"/>
    <property type="match status" value="1"/>
</dbReference>
<evidence type="ECO:0000256" key="9">
    <source>
        <dbReference type="ARBA" id="ARBA00023004"/>
    </source>
</evidence>
<keyword evidence="6 12" id="KW-0808">Transferase</keyword>
<dbReference type="Pfam" id="PF04055">
    <property type="entry name" value="Radical_SAM"/>
    <property type="match status" value="1"/>
</dbReference>
<evidence type="ECO:0000256" key="1">
    <source>
        <dbReference type="ARBA" id="ARBA00001966"/>
    </source>
</evidence>
<comment type="subcellular location">
    <subcellularLocation>
        <location evidence="2">Cytoplasm</location>
    </subcellularLocation>
</comment>